<evidence type="ECO:0000313" key="6">
    <source>
        <dbReference type="EMBL" id="MET4561415.1"/>
    </source>
</evidence>
<keyword evidence="3" id="KW-0274">FAD</keyword>
<organism evidence="6 7">
    <name type="scientific">Lysinibacillus parviboronicapiens</name>
    <dbReference type="NCBI Taxonomy" id="436516"/>
    <lineage>
        <taxon>Bacteria</taxon>
        <taxon>Bacillati</taxon>
        <taxon>Bacillota</taxon>
        <taxon>Bacilli</taxon>
        <taxon>Bacillales</taxon>
        <taxon>Bacillaceae</taxon>
        <taxon>Lysinibacillus</taxon>
    </lineage>
</organism>
<proteinExistence type="predicted"/>
<dbReference type="SUPFAM" id="SSF51905">
    <property type="entry name" value="FAD/NAD(P)-binding domain"/>
    <property type="match status" value="1"/>
</dbReference>
<keyword evidence="4 6" id="KW-0560">Oxidoreductase</keyword>
<keyword evidence="2" id="KW-0285">Flavoprotein</keyword>
<gene>
    <name evidence="6" type="ORF">ABIA69_002583</name>
</gene>
<reference evidence="6 7" key="1">
    <citation type="submission" date="2024-06" db="EMBL/GenBank/DDBJ databases">
        <title>Sorghum-associated microbial communities from plants grown in Nebraska, USA.</title>
        <authorList>
            <person name="Schachtman D."/>
        </authorList>
    </citation>
    <scope>NUCLEOTIDE SEQUENCE [LARGE SCALE GENOMIC DNA]</scope>
    <source>
        <strain evidence="6 7">736</strain>
    </source>
</reference>
<dbReference type="InterPro" id="IPR003953">
    <property type="entry name" value="FAD-dep_OxRdtase_2_FAD-bd"/>
</dbReference>
<name>A0ABV2PKE4_9BACI</name>
<keyword evidence="7" id="KW-1185">Reference proteome</keyword>
<sequence length="563" mass="61560">MNWDASYDVVVVGSGAAGLTAGLTAKLQGMKSLVIEKTDRYGGASALSGGALWIPNNHVMKGAGVPDTHQQARSYLDSTIGERVPAPLKEAYITRGPEMLKFLYNHTNHMRFQYAAGYSDYYPEKPGGFAQGRSIEPLLFDVKKMGTLVDTMRRSTMSTKGFTMNSCEFHKVNMMRRTMIGKTTALKLGARLLKSKVTGSQPVALGEALIARLRMSLAEANGELWLSTAFKDFIVENNRVVGLLVERQGLELHIEAKQGVILSSGGFSHNQAYREKYLPGPTDAKWTSTPEGQTGDIIEPGLRIGATLDLMDKVWGAPSVMDPNGQPFFLVAERGVPNMMVVDNEGKRYLNEAAPYHEFVDNMQAHHTETHEAVPSWILIDATAKSRYIFTGLFPGQAFPKSWFERGIVKSAYTLEELAQQMAVPTNNLIETVARFNAFALTGCDDDFHRGDSAYDNYYGDPTLKNPNLAEFTKAPYYALRLYPGDIGTKGGLVVDEQARVVKADGTPIEGLYASGNCSASIMGETYPGPGATLGPGMTFSYIATLHMAKASKKQQRATLVEV</sequence>
<dbReference type="RefSeq" id="WP_354472005.1">
    <property type="nucleotide sequence ID" value="NZ_JBEPSB010000011.1"/>
</dbReference>
<dbReference type="InterPro" id="IPR050315">
    <property type="entry name" value="FAD-oxidoreductase_2"/>
</dbReference>
<dbReference type="Pfam" id="PF00890">
    <property type="entry name" value="FAD_binding_2"/>
    <property type="match status" value="1"/>
</dbReference>
<dbReference type="PANTHER" id="PTHR43400:SF10">
    <property type="entry name" value="3-OXOSTEROID 1-DEHYDROGENASE"/>
    <property type="match status" value="1"/>
</dbReference>
<accession>A0ABV2PKE4</accession>
<dbReference type="Proteomes" id="UP001549363">
    <property type="component" value="Unassembled WGS sequence"/>
</dbReference>
<comment type="cofactor">
    <cofactor evidence="1">
        <name>FAD</name>
        <dbReference type="ChEBI" id="CHEBI:57692"/>
    </cofactor>
</comment>
<dbReference type="InterPro" id="IPR027477">
    <property type="entry name" value="Succ_DH/fumarate_Rdtase_cat_sf"/>
</dbReference>
<dbReference type="SUPFAM" id="SSF56425">
    <property type="entry name" value="Succinate dehydrogenase/fumarate reductase flavoprotein, catalytic domain"/>
    <property type="match status" value="1"/>
</dbReference>
<dbReference type="EC" id="1.3.99.4" evidence="6"/>
<comment type="caution">
    <text evidence="6">The sequence shown here is derived from an EMBL/GenBank/DDBJ whole genome shotgun (WGS) entry which is preliminary data.</text>
</comment>
<evidence type="ECO:0000256" key="4">
    <source>
        <dbReference type="ARBA" id="ARBA00023002"/>
    </source>
</evidence>
<protein>
    <submittedName>
        <fullName evidence="6">3-oxosteroid 1-dehydrogenase</fullName>
        <ecNumber evidence="6">1.3.99.4</ecNumber>
    </submittedName>
</protein>
<dbReference type="PANTHER" id="PTHR43400">
    <property type="entry name" value="FUMARATE REDUCTASE"/>
    <property type="match status" value="1"/>
</dbReference>
<dbReference type="InterPro" id="IPR036188">
    <property type="entry name" value="FAD/NAD-bd_sf"/>
</dbReference>
<evidence type="ECO:0000256" key="1">
    <source>
        <dbReference type="ARBA" id="ARBA00001974"/>
    </source>
</evidence>
<evidence type="ECO:0000259" key="5">
    <source>
        <dbReference type="Pfam" id="PF00890"/>
    </source>
</evidence>
<evidence type="ECO:0000256" key="3">
    <source>
        <dbReference type="ARBA" id="ARBA00022827"/>
    </source>
</evidence>
<feature type="domain" description="FAD-dependent oxidoreductase 2 FAD-binding" evidence="5">
    <location>
        <begin position="8"/>
        <end position="534"/>
    </location>
</feature>
<dbReference type="EMBL" id="JBEPSB010000011">
    <property type="protein sequence ID" value="MET4561415.1"/>
    <property type="molecule type" value="Genomic_DNA"/>
</dbReference>
<evidence type="ECO:0000313" key="7">
    <source>
        <dbReference type="Proteomes" id="UP001549363"/>
    </source>
</evidence>
<evidence type="ECO:0000256" key="2">
    <source>
        <dbReference type="ARBA" id="ARBA00022630"/>
    </source>
</evidence>
<dbReference type="GO" id="GO:0047571">
    <property type="term" value="F:3-oxosteroid 1-dehydrogenase activity"/>
    <property type="evidence" value="ECO:0007669"/>
    <property type="project" value="UniProtKB-EC"/>
</dbReference>
<dbReference type="Gene3D" id="3.50.50.60">
    <property type="entry name" value="FAD/NAD(P)-binding domain"/>
    <property type="match status" value="2"/>
</dbReference>